<sequence length="185" mass="18370">MTSHRPRRLPVRLSLRTGVAAALASGLLLAGCSATNPIETSKPYDPSDGIGATLGDVRASNLMIVSEGVGKPGVLLGAFTNDGDEDVTLTIAFGGVDAAEGAEPSADPASIDLPAGETVLLSNAVDGGDLQVVNERVAVTATPAAPGDLAAIAVSSDVSGGTTLRVPVLDGTLPDYASVLPTPEA</sequence>
<name>A0A510UVE8_9CELL</name>
<gene>
    <name evidence="2" type="ORF">CPE01_22520</name>
</gene>
<proteinExistence type="predicted"/>
<protein>
    <recommendedName>
        <fullName evidence="4">Lipoprotein</fullName>
    </recommendedName>
</protein>
<dbReference type="RefSeq" id="WP_246783882.1">
    <property type="nucleotide sequence ID" value="NZ_BJUA01000010.1"/>
</dbReference>
<dbReference type="PROSITE" id="PS51257">
    <property type="entry name" value="PROKAR_LIPOPROTEIN"/>
    <property type="match status" value="1"/>
</dbReference>
<feature type="chain" id="PRO_5038488492" description="Lipoprotein" evidence="1">
    <location>
        <begin position="31"/>
        <end position="185"/>
    </location>
</feature>
<organism evidence="2 3">
    <name type="scientific">Cellulomonas persica</name>
    <dbReference type="NCBI Taxonomy" id="76861"/>
    <lineage>
        <taxon>Bacteria</taxon>
        <taxon>Bacillati</taxon>
        <taxon>Actinomycetota</taxon>
        <taxon>Actinomycetes</taxon>
        <taxon>Micrococcales</taxon>
        <taxon>Cellulomonadaceae</taxon>
        <taxon>Cellulomonas</taxon>
    </lineage>
</organism>
<keyword evidence="1" id="KW-0732">Signal</keyword>
<dbReference type="Proteomes" id="UP000321386">
    <property type="component" value="Unassembled WGS sequence"/>
</dbReference>
<dbReference type="EMBL" id="BJUA01000010">
    <property type="protein sequence ID" value="GEK18519.1"/>
    <property type="molecule type" value="Genomic_DNA"/>
</dbReference>
<evidence type="ECO:0000256" key="1">
    <source>
        <dbReference type="SAM" id="SignalP"/>
    </source>
</evidence>
<evidence type="ECO:0008006" key="4">
    <source>
        <dbReference type="Google" id="ProtNLM"/>
    </source>
</evidence>
<feature type="signal peptide" evidence="1">
    <location>
        <begin position="1"/>
        <end position="30"/>
    </location>
</feature>
<keyword evidence="3" id="KW-1185">Reference proteome</keyword>
<evidence type="ECO:0000313" key="3">
    <source>
        <dbReference type="Proteomes" id="UP000321386"/>
    </source>
</evidence>
<accession>A0A510UVE8</accession>
<reference evidence="2 3" key="1">
    <citation type="submission" date="2019-07" db="EMBL/GenBank/DDBJ databases">
        <title>Whole genome shotgun sequence of Cellulomonas persica NBRC 101101.</title>
        <authorList>
            <person name="Hosoyama A."/>
            <person name="Uohara A."/>
            <person name="Ohji S."/>
            <person name="Ichikawa N."/>
        </authorList>
    </citation>
    <scope>NUCLEOTIDE SEQUENCE [LARGE SCALE GENOMIC DNA]</scope>
    <source>
        <strain evidence="2 3">NBRC 101101</strain>
    </source>
</reference>
<comment type="caution">
    <text evidence="2">The sequence shown here is derived from an EMBL/GenBank/DDBJ whole genome shotgun (WGS) entry which is preliminary data.</text>
</comment>
<evidence type="ECO:0000313" key="2">
    <source>
        <dbReference type="EMBL" id="GEK18519.1"/>
    </source>
</evidence>
<dbReference type="AlphaFoldDB" id="A0A510UVE8"/>